<evidence type="ECO:0000259" key="2">
    <source>
        <dbReference type="Pfam" id="PF13449"/>
    </source>
</evidence>
<dbReference type="PANTHER" id="PTHR37957">
    <property type="entry name" value="BLR7070 PROTEIN"/>
    <property type="match status" value="1"/>
</dbReference>
<keyword evidence="4" id="KW-1185">Reference proteome</keyword>
<keyword evidence="1" id="KW-0732">Signal</keyword>
<reference evidence="3 4" key="1">
    <citation type="submission" date="2020-05" db="EMBL/GenBank/DDBJ databases">
        <title>Genomic Encyclopedia of Type Strains, Phase IV (KMG-V): Genome sequencing to study the core and pangenomes of soil and plant-associated prokaryotes.</title>
        <authorList>
            <person name="Whitman W."/>
        </authorList>
    </citation>
    <scope>NUCLEOTIDE SEQUENCE [LARGE SCALE GENOMIC DNA]</scope>
    <source>
        <strain evidence="3 4">9A</strain>
    </source>
</reference>
<feature type="chain" id="PRO_5047544507" description="Phytase-like domain-containing protein" evidence="1">
    <location>
        <begin position="24"/>
        <end position="371"/>
    </location>
</feature>
<dbReference type="EMBL" id="JABSNP010000015">
    <property type="protein sequence ID" value="NRT20263.1"/>
    <property type="molecule type" value="Genomic_DNA"/>
</dbReference>
<name>A0ABX2FSU6_9BACT</name>
<dbReference type="PROSITE" id="PS51257">
    <property type="entry name" value="PROKAR_LIPOPROTEIN"/>
    <property type="match status" value="1"/>
</dbReference>
<dbReference type="PANTHER" id="PTHR37957:SF1">
    <property type="entry name" value="PHYTASE-LIKE DOMAIN-CONTAINING PROTEIN"/>
    <property type="match status" value="1"/>
</dbReference>
<dbReference type="RefSeq" id="WP_173811038.1">
    <property type="nucleotide sequence ID" value="NZ_JABSNP010000015.1"/>
</dbReference>
<dbReference type="Proteomes" id="UP000779507">
    <property type="component" value="Unassembled WGS sequence"/>
</dbReference>
<dbReference type="Pfam" id="PF13449">
    <property type="entry name" value="Phytase-like"/>
    <property type="match status" value="1"/>
</dbReference>
<feature type="domain" description="Phytase-like" evidence="2">
    <location>
        <begin position="62"/>
        <end position="356"/>
    </location>
</feature>
<gene>
    <name evidence="3" type="ORF">HNP98_003103</name>
</gene>
<comment type="caution">
    <text evidence="3">The sequence shown here is derived from an EMBL/GenBank/DDBJ whole genome shotgun (WGS) entry which is preliminary data.</text>
</comment>
<accession>A0ABX2FSU6</accession>
<dbReference type="SUPFAM" id="SSF63829">
    <property type="entry name" value="Calcium-dependent phosphotriesterase"/>
    <property type="match status" value="1"/>
</dbReference>
<proteinExistence type="predicted"/>
<dbReference type="InterPro" id="IPR027372">
    <property type="entry name" value="Phytase-like_dom"/>
</dbReference>
<evidence type="ECO:0000256" key="1">
    <source>
        <dbReference type="SAM" id="SignalP"/>
    </source>
</evidence>
<organism evidence="3 4">
    <name type="scientific">Hymenobacter caeli</name>
    <dbReference type="NCBI Taxonomy" id="2735894"/>
    <lineage>
        <taxon>Bacteria</taxon>
        <taxon>Pseudomonadati</taxon>
        <taxon>Bacteroidota</taxon>
        <taxon>Cytophagia</taxon>
        <taxon>Cytophagales</taxon>
        <taxon>Hymenobacteraceae</taxon>
        <taxon>Hymenobacter</taxon>
    </lineage>
</organism>
<evidence type="ECO:0000313" key="4">
    <source>
        <dbReference type="Proteomes" id="UP000779507"/>
    </source>
</evidence>
<evidence type="ECO:0000313" key="3">
    <source>
        <dbReference type="EMBL" id="NRT20263.1"/>
    </source>
</evidence>
<protein>
    <recommendedName>
        <fullName evidence="2">Phytase-like domain-containing protein</fullName>
    </recommendedName>
</protein>
<feature type="signal peptide" evidence="1">
    <location>
        <begin position="1"/>
        <end position="23"/>
    </location>
</feature>
<sequence>MKRPFLLPLRRAAALLLVAGATACAPRSPGGGPAHSQQATVGALRLIGEVVVPNGLPVQGTVFGGISGLDRGPDGTWYLLSDDKGEFSPARFYTARLRYDAQGFYGVDVTGVHFMQPAPGEPARPAPYVDPEAIRYDPATAGLYWTSEGDPALGRDPFVREMDTTGTFRRTLPALPLFHFDKAPGRGPRANATYEGLARPPDGRSLWLLMESPVRQDRPDDAPAAAPYPNRLSQLDARTGALLHQYVYALDPVTTPGHVNRTSEILALNDHEFLTLECSYFAGEVRVRVYAIDARGATDVQGRDALFGAAYVPVRKRLVADLTRLGHRLDNLEGLAFGPPLPNGHRTLVIVADNNFSAREINQFLAFEVLP</sequence>